<evidence type="ECO:0000256" key="2">
    <source>
        <dbReference type="ARBA" id="ARBA00022527"/>
    </source>
</evidence>
<dbReference type="SMART" id="SM00220">
    <property type="entry name" value="S_TKc"/>
    <property type="match status" value="1"/>
</dbReference>
<keyword evidence="3 8" id="KW-0808">Transferase</keyword>
<keyword evidence="9" id="KW-1185">Reference proteome</keyword>
<dbReference type="PANTHER" id="PTHR44167:SF23">
    <property type="entry name" value="CDC7 KINASE, ISOFORM A-RELATED"/>
    <property type="match status" value="1"/>
</dbReference>
<dbReference type="PROSITE" id="PS50011">
    <property type="entry name" value="PROTEIN_KINASE_DOM"/>
    <property type="match status" value="1"/>
</dbReference>
<dbReference type="SUPFAM" id="SSF56112">
    <property type="entry name" value="Protein kinase-like (PK-like)"/>
    <property type="match status" value="1"/>
</dbReference>
<reference evidence="8 9" key="1">
    <citation type="journal article" date="2024" name="BMC Biol.">
        <title>Comparative genomics of Ascetosporea gives new insight into the evolutionary basis for animal parasitism in Rhizaria.</title>
        <authorList>
            <person name="Hiltunen Thoren M."/>
            <person name="Onut-Brannstrom I."/>
            <person name="Alfjorden A."/>
            <person name="Peckova H."/>
            <person name="Swords F."/>
            <person name="Hooper C."/>
            <person name="Holzer A.S."/>
            <person name="Bass D."/>
            <person name="Burki F."/>
        </authorList>
    </citation>
    <scope>NUCLEOTIDE SEQUENCE [LARGE SCALE GENOMIC DNA]</scope>
    <source>
        <strain evidence="8">20-A016</strain>
    </source>
</reference>
<dbReference type="GO" id="GO:0004674">
    <property type="term" value="F:protein serine/threonine kinase activity"/>
    <property type="evidence" value="ECO:0007669"/>
    <property type="project" value="UniProtKB-EC"/>
</dbReference>
<dbReference type="Pfam" id="PF00069">
    <property type="entry name" value="Pkinase"/>
    <property type="match status" value="2"/>
</dbReference>
<keyword evidence="4" id="KW-0547">Nucleotide-binding</keyword>
<keyword evidence="6" id="KW-0067">ATP-binding</keyword>
<protein>
    <recommendedName>
        <fullName evidence="1">non-specific serine/threonine protein kinase</fullName>
        <ecNumber evidence="1">2.7.11.1</ecNumber>
    </recommendedName>
</protein>
<comment type="caution">
    <text evidence="8">The sequence shown here is derived from an EMBL/GenBank/DDBJ whole genome shotgun (WGS) entry which is preliminary data.</text>
</comment>
<evidence type="ECO:0000256" key="3">
    <source>
        <dbReference type="ARBA" id="ARBA00022679"/>
    </source>
</evidence>
<dbReference type="EMBL" id="JBDODL010000083">
    <property type="protein sequence ID" value="MES1918554.1"/>
    <property type="molecule type" value="Genomic_DNA"/>
</dbReference>
<gene>
    <name evidence="8" type="primary">CDC7</name>
    <name evidence="8" type="ORF">MHBO_000508</name>
</gene>
<dbReference type="Gene3D" id="1.10.510.10">
    <property type="entry name" value="Transferase(Phosphotransferase) domain 1"/>
    <property type="match status" value="1"/>
</dbReference>
<evidence type="ECO:0000259" key="7">
    <source>
        <dbReference type="PROSITE" id="PS50011"/>
    </source>
</evidence>
<evidence type="ECO:0000256" key="5">
    <source>
        <dbReference type="ARBA" id="ARBA00022777"/>
    </source>
</evidence>
<name>A0ABV2AGH4_9EUKA</name>
<keyword evidence="8" id="KW-0131">Cell cycle</keyword>
<keyword evidence="8" id="KW-0132">Cell division</keyword>
<evidence type="ECO:0000256" key="4">
    <source>
        <dbReference type="ARBA" id="ARBA00022741"/>
    </source>
</evidence>
<sequence>MNENYLKKYMKNLLIAIRRIHLEDIIHRDIKPPNFLHKFGTDNFLLIDFGLSQKLDELKKLSCKRKNFRKIKNFDKAAKISKTDSVSSKSGISSLKTAFSSSFRSGQNEKKIENPTSVPFHILKRRLFEKKREKLDQLPQVSRCGTRGFRPPEVLLRTTKQTKAIDMWAVGVIMLSIVTRQYPVFYSPDDLTAMAEQICIFGNSYLDVAKKIYEDRKIEMNFETSEYCLTDLCRKLFKKNSSENERFWSEKTLDLLEKLLELDFSKRITAEEALNHDFFK</sequence>
<dbReference type="PANTHER" id="PTHR44167">
    <property type="entry name" value="OVARIAN-SPECIFIC SERINE/THREONINE-PROTEIN KINASE LOK-RELATED"/>
    <property type="match status" value="1"/>
</dbReference>
<evidence type="ECO:0000313" key="8">
    <source>
        <dbReference type="EMBL" id="MES1918554.1"/>
    </source>
</evidence>
<dbReference type="Proteomes" id="UP001439008">
    <property type="component" value="Unassembled WGS sequence"/>
</dbReference>
<keyword evidence="5" id="KW-0418">Kinase</keyword>
<evidence type="ECO:0000313" key="9">
    <source>
        <dbReference type="Proteomes" id="UP001439008"/>
    </source>
</evidence>
<keyword evidence="2" id="KW-0723">Serine/threonine-protein kinase</keyword>
<proteinExistence type="predicted"/>
<accession>A0ABV2AGH4</accession>
<dbReference type="GO" id="GO:0051301">
    <property type="term" value="P:cell division"/>
    <property type="evidence" value="ECO:0007669"/>
    <property type="project" value="UniProtKB-KW"/>
</dbReference>
<dbReference type="InterPro" id="IPR000719">
    <property type="entry name" value="Prot_kinase_dom"/>
</dbReference>
<dbReference type="InterPro" id="IPR011009">
    <property type="entry name" value="Kinase-like_dom_sf"/>
</dbReference>
<evidence type="ECO:0000256" key="6">
    <source>
        <dbReference type="ARBA" id="ARBA00022840"/>
    </source>
</evidence>
<organism evidence="8 9">
    <name type="scientific">Bonamia ostreae</name>
    <dbReference type="NCBI Taxonomy" id="126728"/>
    <lineage>
        <taxon>Eukaryota</taxon>
        <taxon>Sar</taxon>
        <taxon>Rhizaria</taxon>
        <taxon>Endomyxa</taxon>
        <taxon>Ascetosporea</taxon>
        <taxon>Haplosporida</taxon>
        <taxon>Bonamia</taxon>
    </lineage>
</organism>
<dbReference type="EC" id="2.7.11.1" evidence="1"/>
<feature type="domain" description="Protein kinase" evidence="7">
    <location>
        <begin position="1"/>
        <end position="279"/>
    </location>
</feature>
<evidence type="ECO:0000256" key="1">
    <source>
        <dbReference type="ARBA" id="ARBA00012513"/>
    </source>
</evidence>